<comment type="caution">
    <text evidence="2">The sequence shown here is derived from an EMBL/GenBank/DDBJ whole genome shotgun (WGS) entry which is preliminary data.</text>
</comment>
<dbReference type="AlphaFoldDB" id="A0A841JSX2"/>
<accession>A0A841JSX2</accession>
<protein>
    <submittedName>
        <fullName evidence="2">Putative membrane protein</fullName>
    </submittedName>
</protein>
<sequence length="81" mass="9050">MAEELRLGRTGQIVLGFLVLVSGVLVVFPATFVAGNLLGASLIFIVTILQLRVRHLKGALIEIPFFLLPFLMIYLHHPLRR</sequence>
<reference evidence="2 3" key="1">
    <citation type="submission" date="2020-08" db="EMBL/GenBank/DDBJ databases">
        <title>Genomic Encyclopedia of Type Strains, Phase IV (KMG-IV): sequencing the most valuable type-strain genomes for metagenomic binning, comparative biology and taxonomic classification.</title>
        <authorList>
            <person name="Goeker M."/>
        </authorList>
    </citation>
    <scope>NUCLEOTIDE SEQUENCE [LARGE SCALE GENOMIC DNA]</scope>
    <source>
        <strain evidence="2 3">DSM 103733</strain>
    </source>
</reference>
<evidence type="ECO:0000313" key="2">
    <source>
        <dbReference type="EMBL" id="MBB6144503.1"/>
    </source>
</evidence>
<dbReference type="EMBL" id="JACHEK010000004">
    <property type="protein sequence ID" value="MBB6144503.1"/>
    <property type="molecule type" value="Genomic_DNA"/>
</dbReference>
<keyword evidence="1" id="KW-0472">Membrane</keyword>
<proteinExistence type="predicted"/>
<dbReference type="OrthoDB" id="826196at2"/>
<evidence type="ECO:0000256" key="1">
    <source>
        <dbReference type="SAM" id="Phobius"/>
    </source>
</evidence>
<keyword evidence="1" id="KW-0812">Transmembrane</keyword>
<keyword evidence="3" id="KW-1185">Reference proteome</keyword>
<feature type="transmembrane region" description="Helical" evidence="1">
    <location>
        <begin position="13"/>
        <end position="46"/>
    </location>
</feature>
<dbReference type="Proteomes" id="UP000538666">
    <property type="component" value="Unassembled WGS sequence"/>
</dbReference>
<gene>
    <name evidence="2" type="ORF">HNQ77_002455</name>
</gene>
<feature type="transmembrane region" description="Helical" evidence="1">
    <location>
        <begin position="58"/>
        <end position="77"/>
    </location>
</feature>
<evidence type="ECO:0000313" key="3">
    <source>
        <dbReference type="Proteomes" id="UP000538666"/>
    </source>
</evidence>
<name>A0A841JSX2_9BACT</name>
<keyword evidence="1" id="KW-1133">Transmembrane helix</keyword>
<dbReference type="RefSeq" id="WP_156185865.1">
    <property type="nucleotide sequence ID" value="NZ_JACHEK010000004.1"/>
</dbReference>
<organism evidence="2 3">
    <name type="scientific">Silvibacterium bohemicum</name>
    <dbReference type="NCBI Taxonomy" id="1577686"/>
    <lineage>
        <taxon>Bacteria</taxon>
        <taxon>Pseudomonadati</taxon>
        <taxon>Acidobacteriota</taxon>
        <taxon>Terriglobia</taxon>
        <taxon>Terriglobales</taxon>
        <taxon>Acidobacteriaceae</taxon>
        <taxon>Silvibacterium</taxon>
    </lineage>
</organism>